<evidence type="ECO:0000313" key="3">
    <source>
        <dbReference type="EMBL" id="QFJ53627.1"/>
    </source>
</evidence>
<evidence type="ECO:0000256" key="2">
    <source>
        <dbReference type="SAM" id="Phobius"/>
    </source>
</evidence>
<reference evidence="4" key="1">
    <citation type="submission" date="2019-08" db="EMBL/GenBank/DDBJ databases">
        <title>Complete Genome Sequence of the Polysaccharide-Degrading Rumen Bacterium Pseudobutyrivibrio xylanivorans MA3014.</title>
        <authorList>
            <person name="Palevich N."/>
            <person name="Maclean P.H."/>
            <person name="Kelly W.J."/>
            <person name="Leahy S.C."/>
            <person name="Rakonjac J."/>
            <person name="Attwood G.T."/>
        </authorList>
    </citation>
    <scope>NUCLEOTIDE SEQUENCE [LARGE SCALE GENOMIC DNA]</scope>
    <source>
        <strain evidence="4">MA3014</strain>
    </source>
</reference>
<dbReference type="EMBL" id="CP043028">
    <property type="protein sequence ID" value="QFJ53627.1"/>
    <property type="molecule type" value="Genomic_DNA"/>
</dbReference>
<feature type="region of interest" description="Disordered" evidence="1">
    <location>
        <begin position="1"/>
        <end position="45"/>
    </location>
</feature>
<keyword evidence="2" id="KW-0812">Transmembrane</keyword>
<gene>
    <name evidence="3" type="ORF">FXF36_01450</name>
</gene>
<dbReference type="RefSeq" id="WP_151622125.1">
    <property type="nucleotide sequence ID" value="NZ_CP043028.1"/>
</dbReference>
<keyword evidence="2" id="KW-1133">Transmembrane helix</keyword>
<dbReference type="OrthoDB" id="2048902at2"/>
<dbReference type="Proteomes" id="UP000327030">
    <property type="component" value="Chromosome 1"/>
</dbReference>
<sequence length="267" mass="29576">MTQSRPGGTSGMRSRNNARPRSSSVNQRPRQGVASRELQEARRKRRQREVMRNRIIFGTVCVALFALVVFLIVKLAGMFVGSGTMADTSTLTVEKDGQIVFEEVADFDAETYSKADLKTYTKDLIASFNDTYGSKAITLDRFRVTADKAYIKTTYVDADAYSAFTSYQTFNGTYEEAAAAGYDFEELFCITENDTKGIGTTVDASETFPGFHVAIVNENVTVKVPGQIYYISEPSTEMVDANTVSIKQADGNEDVTDTVYILYTPDK</sequence>
<accession>A0A5P6VM41</accession>
<feature type="transmembrane region" description="Helical" evidence="2">
    <location>
        <begin position="55"/>
        <end position="80"/>
    </location>
</feature>
<organism evidence="3 4">
    <name type="scientific">Pseudobutyrivibrio xylanivorans</name>
    <dbReference type="NCBI Taxonomy" id="185007"/>
    <lineage>
        <taxon>Bacteria</taxon>
        <taxon>Bacillati</taxon>
        <taxon>Bacillota</taxon>
        <taxon>Clostridia</taxon>
        <taxon>Lachnospirales</taxon>
        <taxon>Lachnospiraceae</taxon>
        <taxon>Pseudobutyrivibrio</taxon>
    </lineage>
</organism>
<proteinExistence type="predicted"/>
<dbReference type="KEGG" id="pxv:FXF36_01450"/>
<name>A0A5P6VM41_PSEXY</name>
<evidence type="ECO:0000256" key="1">
    <source>
        <dbReference type="SAM" id="MobiDB-lite"/>
    </source>
</evidence>
<feature type="compositionally biased region" description="Low complexity" evidence="1">
    <location>
        <begin position="13"/>
        <end position="26"/>
    </location>
</feature>
<dbReference type="AlphaFoldDB" id="A0A5P6VM41"/>
<evidence type="ECO:0000313" key="4">
    <source>
        <dbReference type="Proteomes" id="UP000327030"/>
    </source>
</evidence>
<protein>
    <submittedName>
        <fullName evidence="3">DUF2721 domain-containing protein</fullName>
    </submittedName>
</protein>
<keyword evidence="2" id="KW-0472">Membrane</keyword>